<protein>
    <submittedName>
        <fullName evidence="1">Uncharacterized protein</fullName>
    </submittedName>
</protein>
<dbReference type="RefSeq" id="WP_128781794.1">
    <property type="nucleotide sequence ID" value="NZ_CP045288.2"/>
</dbReference>
<organism evidence="1 2">
    <name type="scientific">Curtobacterium flaccumfaciens pv. flaccumfaciens</name>
    <dbReference type="NCBI Taxonomy" id="138532"/>
    <lineage>
        <taxon>Bacteria</taxon>
        <taxon>Bacillati</taxon>
        <taxon>Actinomycetota</taxon>
        <taxon>Actinomycetes</taxon>
        <taxon>Micrococcales</taxon>
        <taxon>Microbacteriaceae</taxon>
        <taxon>Curtobacterium</taxon>
    </lineage>
</organism>
<dbReference type="EMBL" id="JAHEWX010000025">
    <property type="protein sequence ID" value="MBT1543219.1"/>
    <property type="molecule type" value="Genomic_DNA"/>
</dbReference>
<gene>
    <name evidence="1" type="ORF">KK103_15760</name>
</gene>
<reference evidence="1" key="1">
    <citation type="submission" date="2021-05" db="EMBL/GenBank/DDBJ databases">
        <title>Whole genome sequence of Curtobacterium flaccumfaciens pv. flaccumfaciens strain CFBP 3417.</title>
        <authorList>
            <person name="Osdaghi E."/>
            <person name="Taghouti G."/>
            <person name="Portier P."/>
            <person name="Fazliarab A."/>
            <person name="Taghavi S.M."/>
            <person name="Briand M."/>
            <person name="Le-Saux M."/>
            <person name="Jacques M.-A."/>
        </authorList>
    </citation>
    <scope>NUCLEOTIDE SEQUENCE</scope>
    <source>
        <strain evidence="1">CFBP 3417</strain>
    </source>
</reference>
<name>A0A9Q2ZSF4_9MICO</name>
<accession>A0A9Q2ZSF4</accession>
<evidence type="ECO:0000313" key="1">
    <source>
        <dbReference type="EMBL" id="MBT1543219.1"/>
    </source>
</evidence>
<dbReference type="AlphaFoldDB" id="A0A9Q2ZSF4"/>
<sequence>MAKYQEARLWEGAGVDRQSRPVKPGDIVDRPARGDLTCLYCPVPLSSVTASVNQKGTEIPAHLRLSRKQTHAVDCPLNFRTLMEGVRATERVEIDARDKKYFLRLPGEPVERAVERTTDTVRKRTNAPSWAATFASAVRIVKFMRQFDDDEAFANQLRIEYRNGKGEVDLVFWRDFCFEVSDEAALRRYYRRLSEVTYQTQISPVAMIFEAEQEPLSTVNGAKHRVTSRTNVKVRWRGRGDERELVVAAYSADKLANIHAGDRFLVLAHGRDWPRDFDNRVEIRLDVDQSWQIAKL</sequence>
<dbReference type="Proteomes" id="UP000709437">
    <property type="component" value="Unassembled WGS sequence"/>
</dbReference>
<comment type="caution">
    <text evidence="1">The sequence shown here is derived from an EMBL/GenBank/DDBJ whole genome shotgun (WGS) entry which is preliminary data.</text>
</comment>
<evidence type="ECO:0000313" key="2">
    <source>
        <dbReference type="Proteomes" id="UP000709437"/>
    </source>
</evidence>
<proteinExistence type="predicted"/>